<dbReference type="Proteomes" id="UP000052008">
    <property type="component" value="Unassembled WGS sequence"/>
</dbReference>
<evidence type="ECO:0000313" key="1">
    <source>
        <dbReference type="EMBL" id="KPJ53297.1"/>
    </source>
</evidence>
<comment type="caution">
    <text evidence="1">The sequence shown here is derived from an EMBL/GenBank/DDBJ whole genome shotgun (WGS) entry which is preliminary data.</text>
</comment>
<accession>A0A0S7WT03</accession>
<protein>
    <submittedName>
        <fullName evidence="1">Uncharacterized protein</fullName>
    </submittedName>
</protein>
<name>A0A0S7WT03_UNCT6</name>
<evidence type="ECO:0000313" key="2">
    <source>
        <dbReference type="Proteomes" id="UP000052008"/>
    </source>
</evidence>
<dbReference type="AlphaFoldDB" id="A0A0S7WT03"/>
<reference evidence="1 2" key="1">
    <citation type="journal article" date="2015" name="Microbiome">
        <title>Genomic resolution of linkages in carbon, nitrogen, and sulfur cycling among widespread estuary sediment bacteria.</title>
        <authorList>
            <person name="Baker B.J."/>
            <person name="Lazar C.S."/>
            <person name="Teske A.P."/>
            <person name="Dick G.J."/>
        </authorList>
    </citation>
    <scope>NUCLEOTIDE SEQUENCE [LARGE SCALE GENOMIC DNA]</scope>
    <source>
        <strain evidence="1">DG_24</strain>
    </source>
</reference>
<gene>
    <name evidence="1" type="ORF">AMJ39_05175</name>
</gene>
<proteinExistence type="predicted"/>
<sequence length="401" mass="43649">MRRTVILLVVILSVTAWLAWAPGASVAREPAGADHGTDPGWAAGGGVRASVGETRLELEPGYYVFPPYMDPLPTIDGFVWYPGEWSGAAVVDVSDTLGLIGEPDPPGSAYMLMGWGVDPQIDTVLVIGVKNFADTIFNDEDQIGLYVDDNNDGQWDGSIYDLEGNFWCTTFRPDTLAFRVIRPGGNPSDTTWVNLAPGVRLCGMMVNPITQSVDYEVMVTVTPDTVDRTFPYVNWQINAMAVDSTVGLWMFCLDAEAGDYDAVWPQNWANAFDPSGFGEIWPDFLSLQMTPDTTEVSPGEDLWFTVDIAYQAAPPDTLTFDVWLEAYLSNGTPYGGNPVLGPVEITLAAGQGMYGLRRSVHVPSAAPPGSPYRLSVRAGGHPYTIWCEDYFEFAIVSPAAE</sequence>
<organism evidence="1 2">
    <name type="scientific">candidate division TA06 bacterium DG_24</name>
    <dbReference type="NCBI Taxonomy" id="1703770"/>
    <lineage>
        <taxon>Bacteria</taxon>
        <taxon>Bacteria division TA06</taxon>
    </lineage>
</organism>
<dbReference type="EMBL" id="LIZS01000023">
    <property type="protein sequence ID" value="KPJ53297.1"/>
    <property type="molecule type" value="Genomic_DNA"/>
</dbReference>